<dbReference type="EMBL" id="JAIWYP010000054">
    <property type="protein sequence ID" value="KAH3690784.1"/>
    <property type="molecule type" value="Genomic_DNA"/>
</dbReference>
<dbReference type="AlphaFoldDB" id="A0A9D3XYN3"/>
<sequence length="65" mass="7457">MVAIAEQQLIIVNNGPHRGTARKQRKPWTLLRKSKKATENYGRNREIARKQRKPCSLSRNSKTAA</sequence>
<evidence type="ECO:0000256" key="1">
    <source>
        <dbReference type="SAM" id="MobiDB-lite"/>
    </source>
</evidence>
<feature type="compositionally biased region" description="Basic and acidic residues" evidence="1">
    <location>
        <begin position="36"/>
        <end position="49"/>
    </location>
</feature>
<accession>A0A9D3XYN3</accession>
<gene>
    <name evidence="2" type="ORF">DPMN_191985</name>
</gene>
<organism evidence="2 3">
    <name type="scientific">Dreissena polymorpha</name>
    <name type="common">Zebra mussel</name>
    <name type="synonym">Mytilus polymorpha</name>
    <dbReference type="NCBI Taxonomy" id="45954"/>
    <lineage>
        <taxon>Eukaryota</taxon>
        <taxon>Metazoa</taxon>
        <taxon>Spiralia</taxon>
        <taxon>Lophotrochozoa</taxon>
        <taxon>Mollusca</taxon>
        <taxon>Bivalvia</taxon>
        <taxon>Autobranchia</taxon>
        <taxon>Heteroconchia</taxon>
        <taxon>Euheterodonta</taxon>
        <taxon>Imparidentia</taxon>
        <taxon>Neoheterodontei</taxon>
        <taxon>Myida</taxon>
        <taxon>Dreissenoidea</taxon>
        <taxon>Dreissenidae</taxon>
        <taxon>Dreissena</taxon>
    </lineage>
</organism>
<comment type="caution">
    <text evidence="2">The sequence shown here is derived from an EMBL/GenBank/DDBJ whole genome shotgun (WGS) entry which is preliminary data.</text>
</comment>
<dbReference type="Proteomes" id="UP000828390">
    <property type="component" value="Unassembled WGS sequence"/>
</dbReference>
<feature type="region of interest" description="Disordered" evidence="1">
    <location>
        <begin position="15"/>
        <end position="65"/>
    </location>
</feature>
<protein>
    <submittedName>
        <fullName evidence="2">Uncharacterized protein</fullName>
    </submittedName>
</protein>
<name>A0A9D3XYN3_DREPO</name>
<evidence type="ECO:0000313" key="2">
    <source>
        <dbReference type="EMBL" id="KAH3690784.1"/>
    </source>
</evidence>
<proteinExistence type="predicted"/>
<keyword evidence="3" id="KW-1185">Reference proteome</keyword>
<reference evidence="2" key="2">
    <citation type="submission" date="2020-11" db="EMBL/GenBank/DDBJ databases">
        <authorList>
            <person name="McCartney M.A."/>
            <person name="Auch B."/>
            <person name="Kono T."/>
            <person name="Mallez S."/>
            <person name="Becker A."/>
            <person name="Gohl D.M."/>
            <person name="Silverstein K.A.T."/>
            <person name="Koren S."/>
            <person name="Bechman K.B."/>
            <person name="Herman A."/>
            <person name="Abrahante J.E."/>
            <person name="Garbe J."/>
        </authorList>
    </citation>
    <scope>NUCLEOTIDE SEQUENCE</scope>
    <source>
        <strain evidence="2">Duluth1</strain>
        <tissue evidence="2">Whole animal</tissue>
    </source>
</reference>
<reference evidence="2" key="1">
    <citation type="journal article" date="2019" name="bioRxiv">
        <title>The Genome of the Zebra Mussel, Dreissena polymorpha: A Resource for Invasive Species Research.</title>
        <authorList>
            <person name="McCartney M.A."/>
            <person name="Auch B."/>
            <person name="Kono T."/>
            <person name="Mallez S."/>
            <person name="Zhang Y."/>
            <person name="Obille A."/>
            <person name="Becker A."/>
            <person name="Abrahante J.E."/>
            <person name="Garbe J."/>
            <person name="Badalamenti J.P."/>
            <person name="Herman A."/>
            <person name="Mangelson H."/>
            <person name="Liachko I."/>
            <person name="Sullivan S."/>
            <person name="Sone E.D."/>
            <person name="Koren S."/>
            <person name="Silverstein K.A.T."/>
            <person name="Beckman K.B."/>
            <person name="Gohl D.M."/>
        </authorList>
    </citation>
    <scope>NUCLEOTIDE SEQUENCE</scope>
    <source>
        <strain evidence="2">Duluth1</strain>
        <tissue evidence="2">Whole animal</tissue>
    </source>
</reference>
<evidence type="ECO:0000313" key="3">
    <source>
        <dbReference type="Proteomes" id="UP000828390"/>
    </source>
</evidence>